<dbReference type="Proteomes" id="UP000261600">
    <property type="component" value="Unplaced"/>
</dbReference>
<dbReference type="PANTHER" id="PTHR15286">
    <property type="entry name" value="RAS-ASSOCIATING DOMAIN CONTAINING PROTEIN"/>
    <property type="match status" value="1"/>
</dbReference>
<proteinExistence type="predicted"/>
<dbReference type="InterPro" id="IPR033593">
    <property type="entry name" value="N-RASSF"/>
</dbReference>
<feature type="domain" description="Ras association" evidence="1">
    <location>
        <begin position="16"/>
        <end position="77"/>
    </location>
</feature>
<keyword evidence="3" id="KW-1185">Reference proteome</keyword>
<dbReference type="AlphaFoldDB" id="A0A3Q3J992"/>
<dbReference type="PANTHER" id="PTHR15286:SF16">
    <property type="entry name" value="RAS ASSOCIATION DOMAIN-CONTAINING PROTEIN 8"/>
    <property type="match status" value="1"/>
</dbReference>
<evidence type="ECO:0000259" key="1">
    <source>
        <dbReference type="Pfam" id="PF21712"/>
    </source>
</evidence>
<evidence type="ECO:0000313" key="2">
    <source>
        <dbReference type="Ensembl" id="ENSMALP00000010047.1"/>
    </source>
</evidence>
<dbReference type="InterPro" id="IPR048945">
    <property type="entry name" value="RASSF8/10_RA"/>
</dbReference>
<reference evidence="2" key="2">
    <citation type="submission" date="2025-09" db="UniProtKB">
        <authorList>
            <consortium name="Ensembl"/>
        </authorList>
    </citation>
    <scope>IDENTIFICATION</scope>
</reference>
<dbReference type="Ensembl" id="ENSMALT00000010260.1">
    <property type="protein sequence ID" value="ENSMALP00000010047.1"/>
    <property type="gene ID" value="ENSMALG00000007162.1"/>
</dbReference>
<evidence type="ECO:0000313" key="3">
    <source>
        <dbReference type="Proteomes" id="UP000261600"/>
    </source>
</evidence>
<dbReference type="SUPFAM" id="SSF54236">
    <property type="entry name" value="Ubiquitin-like"/>
    <property type="match status" value="1"/>
</dbReference>
<protein>
    <recommendedName>
        <fullName evidence="1">Ras association domain-containing protein</fullName>
    </recommendedName>
</protein>
<reference evidence="2" key="1">
    <citation type="submission" date="2025-08" db="UniProtKB">
        <authorList>
            <consortium name="Ensembl"/>
        </authorList>
    </citation>
    <scope>IDENTIFICATION</scope>
</reference>
<dbReference type="InterPro" id="IPR029071">
    <property type="entry name" value="Ubiquitin-like_domsf"/>
</dbReference>
<accession>A0A3Q3J992</accession>
<name>A0A3Q3J992_MONAL</name>
<sequence length="107" mass="12291">MEVKVSVDSVPRVVCGVTEETTCQVVVIALAQALSQPGRYTLREKFKDFERCMMPNEHLLETLQKYGEQAREVQLTLIHNGPSDWDEMKRAKVGRYQPCPPPRRCRS</sequence>
<dbReference type="Pfam" id="PF21712">
    <property type="entry name" value="RASSF8-10_RA"/>
    <property type="match status" value="1"/>
</dbReference>
<organism evidence="2 3">
    <name type="scientific">Monopterus albus</name>
    <name type="common">Swamp eel</name>
    <dbReference type="NCBI Taxonomy" id="43700"/>
    <lineage>
        <taxon>Eukaryota</taxon>
        <taxon>Metazoa</taxon>
        <taxon>Chordata</taxon>
        <taxon>Craniata</taxon>
        <taxon>Vertebrata</taxon>
        <taxon>Euteleostomi</taxon>
        <taxon>Actinopterygii</taxon>
        <taxon>Neopterygii</taxon>
        <taxon>Teleostei</taxon>
        <taxon>Neoteleostei</taxon>
        <taxon>Acanthomorphata</taxon>
        <taxon>Anabantaria</taxon>
        <taxon>Synbranchiformes</taxon>
        <taxon>Synbranchidae</taxon>
        <taxon>Monopterus</taxon>
    </lineage>
</organism>
<dbReference type="Gene3D" id="3.10.20.90">
    <property type="entry name" value="Phosphatidylinositol 3-kinase Catalytic Subunit, Chain A, domain 1"/>
    <property type="match status" value="1"/>
</dbReference>